<accession>A0A4Y2A345</accession>
<evidence type="ECO:0000313" key="2">
    <source>
        <dbReference type="Proteomes" id="UP000499080"/>
    </source>
</evidence>
<dbReference type="AlphaFoldDB" id="A0A4Y2A345"/>
<dbReference type="Proteomes" id="UP000499080">
    <property type="component" value="Unassembled WGS sequence"/>
</dbReference>
<organism evidence="1 2">
    <name type="scientific">Araneus ventricosus</name>
    <name type="common">Orbweaver spider</name>
    <name type="synonym">Epeira ventricosa</name>
    <dbReference type="NCBI Taxonomy" id="182803"/>
    <lineage>
        <taxon>Eukaryota</taxon>
        <taxon>Metazoa</taxon>
        <taxon>Ecdysozoa</taxon>
        <taxon>Arthropoda</taxon>
        <taxon>Chelicerata</taxon>
        <taxon>Arachnida</taxon>
        <taxon>Araneae</taxon>
        <taxon>Araneomorphae</taxon>
        <taxon>Entelegynae</taxon>
        <taxon>Araneoidea</taxon>
        <taxon>Araneidae</taxon>
        <taxon>Araneus</taxon>
    </lineage>
</organism>
<proteinExistence type="predicted"/>
<protein>
    <submittedName>
        <fullName evidence="1">Uncharacterized protein</fullName>
    </submittedName>
</protein>
<name>A0A4Y2A345_ARAVE</name>
<dbReference type="EMBL" id="BGPR01079280">
    <property type="protein sequence ID" value="GBL73795.1"/>
    <property type="molecule type" value="Genomic_DNA"/>
</dbReference>
<dbReference type="OrthoDB" id="6407135at2759"/>
<sequence length="548" mass="63214">MNGAKYAKIYSEFHGCTSFTMHGGDYIILSFKDENWDTWLVSRLYQSHRIQVQVQLPLAQAFKVLFKTEAPVSAFCKQDSFSILLGNERMIFPTPDSTANIHLCATPFFVRDPQIVYDYLQGVARPSNNHIFSYNNAVVFLDSCDIPSPGGCYFNPTSTEDASPLYRICILSQEPIEHVIKLANTWKVRRGISHIPFQTRDTISHSKFIRFKPVQNVQCDSNTSLATNTIQKKLCIHRPQCLLHDIINSYYRHVLRFYEDSEADSNPRLHLQSLGLIVEWPFRIAYEGLHRAETEEKTFVALAVNGYRPNRVIFVNQPYERYVEYQDVPATIWIPISYIPTILETPVDVVKVSVDSTVIGYFVHGTFFCFSRAMLEGRPSHASQSNINHIFNVAKPSVFNDNRFTIIETFRYDEKHVLHHINFQGIETDAWCLCENLNDATIYPKYLQLPWLVHEWINFYAENHAHVSDYVNVGIVRLALVLAKHGICFQTKIVPPQRQLKKENEMIVTDSSIELCMSQEVADFINNVRLEVEDLDEGKEEKSFCNIM</sequence>
<keyword evidence="2" id="KW-1185">Reference proteome</keyword>
<evidence type="ECO:0000313" key="1">
    <source>
        <dbReference type="EMBL" id="GBL73795.1"/>
    </source>
</evidence>
<reference evidence="1 2" key="1">
    <citation type="journal article" date="2019" name="Sci. Rep.">
        <title>Orb-weaving spider Araneus ventricosus genome elucidates the spidroin gene catalogue.</title>
        <authorList>
            <person name="Kono N."/>
            <person name="Nakamura H."/>
            <person name="Ohtoshi R."/>
            <person name="Moran D.A.P."/>
            <person name="Shinohara A."/>
            <person name="Yoshida Y."/>
            <person name="Fujiwara M."/>
            <person name="Mori M."/>
            <person name="Tomita M."/>
            <person name="Arakawa K."/>
        </authorList>
    </citation>
    <scope>NUCLEOTIDE SEQUENCE [LARGE SCALE GENOMIC DNA]</scope>
</reference>
<comment type="caution">
    <text evidence="1">The sequence shown here is derived from an EMBL/GenBank/DDBJ whole genome shotgun (WGS) entry which is preliminary data.</text>
</comment>
<gene>
    <name evidence="1" type="ORF">AVEN_60554_1</name>
</gene>